<dbReference type="PROSITE" id="PS50013">
    <property type="entry name" value="CHROMO_2"/>
    <property type="match status" value="1"/>
</dbReference>
<dbReference type="AlphaFoldDB" id="A0AAV2YGX9"/>
<dbReference type="Proteomes" id="UP001146120">
    <property type="component" value="Unassembled WGS sequence"/>
</dbReference>
<comment type="caution">
    <text evidence="2">The sequence shown here is derived from an EMBL/GenBank/DDBJ whole genome shotgun (WGS) entry which is preliminary data.</text>
</comment>
<reference evidence="2" key="1">
    <citation type="submission" date="2022-11" db="EMBL/GenBank/DDBJ databases">
        <authorList>
            <person name="Morgan W.R."/>
            <person name="Tartar A."/>
        </authorList>
    </citation>
    <scope>NUCLEOTIDE SEQUENCE</scope>
    <source>
        <strain evidence="2">ARSEF 373</strain>
    </source>
</reference>
<dbReference type="PANTHER" id="PTHR46148:SF52">
    <property type="entry name" value="OS04G0603800 PROTEIN"/>
    <property type="match status" value="1"/>
</dbReference>
<dbReference type="CDD" id="cd00024">
    <property type="entry name" value="CD_CSD"/>
    <property type="match status" value="1"/>
</dbReference>
<sequence length="155" mass="18194">MAEQYNKNRRQQTFEVGTEVLLSEVNLSARHLGTSKLGVRWVGPYTLIKRVGRGYYQLELPPRIKIHSVFHTSALKPYIAHENRRARHRLFKVRLADEMEGEFVEDIVNHKRSRGKLRYEVKWLGQPKPTWELAANLTSIDGLIQRYHQVKGRPH</sequence>
<keyword evidence="3" id="KW-1185">Reference proteome</keyword>
<reference evidence="2" key="2">
    <citation type="journal article" date="2023" name="Microbiol Resour">
        <title>Decontamination and Annotation of the Draft Genome Sequence of the Oomycete Lagenidium giganteum ARSEF 373.</title>
        <authorList>
            <person name="Morgan W.R."/>
            <person name="Tartar A."/>
        </authorList>
    </citation>
    <scope>NUCLEOTIDE SEQUENCE</scope>
    <source>
        <strain evidence="2">ARSEF 373</strain>
    </source>
</reference>
<evidence type="ECO:0000259" key="1">
    <source>
        <dbReference type="PROSITE" id="PS50013"/>
    </source>
</evidence>
<dbReference type="EMBL" id="DAKRPA010000323">
    <property type="protein sequence ID" value="DAZ93361.1"/>
    <property type="molecule type" value="Genomic_DNA"/>
</dbReference>
<dbReference type="SMART" id="SM00298">
    <property type="entry name" value="CHROMO"/>
    <property type="match status" value="1"/>
</dbReference>
<dbReference type="Pfam" id="PF24626">
    <property type="entry name" value="SH3_Tf2-1"/>
    <property type="match status" value="1"/>
</dbReference>
<dbReference type="Pfam" id="PF00385">
    <property type="entry name" value="Chromo"/>
    <property type="match status" value="1"/>
</dbReference>
<dbReference type="InterPro" id="IPR023780">
    <property type="entry name" value="Chromo_domain"/>
</dbReference>
<accession>A0AAV2YGX9</accession>
<dbReference type="InterPro" id="IPR016197">
    <property type="entry name" value="Chromo-like_dom_sf"/>
</dbReference>
<dbReference type="InterPro" id="IPR056924">
    <property type="entry name" value="SH3_Tf2-1"/>
</dbReference>
<dbReference type="PANTHER" id="PTHR46148">
    <property type="entry name" value="CHROMO DOMAIN-CONTAINING PROTEIN"/>
    <property type="match status" value="1"/>
</dbReference>
<organism evidence="2 3">
    <name type="scientific">Lagenidium giganteum</name>
    <dbReference type="NCBI Taxonomy" id="4803"/>
    <lineage>
        <taxon>Eukaryota</taxon>
        <taxon>Sar</taxon>
        <taxon>Stramenopiles</taxon>
        <taxon>Oomycota</taxon>
        <taxon>Peronosporomycetes</taxon>
        <taxon>Pythiales</taxon>
        <taxon>Pythiaceae</taxon>
    </lineage>
</organism>
<protein>
    <recommendedName>
        <fullName evidence="1">Chromo domain-containing protein</fullName>
    </recommendedName>
</protein>
<feature type="domain" description="Chromo" evidence="1">
    <location>
        <begin position="102"/>
        <end position="155"/>
    </location>
</feature>
<evidence type="ECO:0000313" key="3">
    <source>
        <dbReference type="Proteomes" id="UP001146120"/>
    </source>
</evidence>
<dbReference type="InterPro" id="IPR000953">
    <property type="entry name" value="Chromo/chromo_shadow_dom"/>
</dbReference>
<proteinExistence type="predicted"/>
<dbReference type="SUPFAM" id="SSF54160">
    <property type="entry name" value="Chromo domain-like"/>
    <property type="match status" value="1"/>
</dbReference>
<name>A0AAV2YGX9_9STRA</name>
<gene>
    <name evidence="2" type="ORF">N0F65_011887</name>
</gene>
<dbReference type="Gene3D" id="2.40.50.40">
    <property type="match status" value="1"/>
</dbReference>
<evidence type="ECO:0000313" key="2">
    <source>
        <dbReference type="EMBL" id="DAZ93361.1"/>
    </source>
</evidence>